<protein>
    <recommendedName>
        <fullName evidence="2">Aspartate/ornithine carbamoyltransferase carbamoyl-P binding domain-containing protein</fullName>
    </recommendedName>
</protein>
<comment type="caution">
    <text evidence="3">The sequence shown here is derived from an EMBL/GenBank/DDBJ whole genome shotgun (WGS) entry which is preliminary data.</text>
</comment>
<sequence length="36" mass="3960">ILKNKIMTALFYEPSSRTFASFITAMQRLGGGKSGH</sequence>
<dbReference type="InterPro" id="IPR036901">
    <property type="entry name" value="Asp/Orn_carbamoylTrfase_sf"/>
</dbReference>
<evidence type="ECO:0000256" key="1">
    <source>
        <dbReference type="ARBA" id="ARBA00022679"/>
    </source>
</evidence>
<dbReference type="EMBL" id="LCFB01000014">
    <property type="protein sequence ID" value="KKS84758.1"/>
    <property type="molecule type" value="Genomic_DNA"/>
</dbReference>
<gene>
    <name evidence="3" type="ORF">UV59_C0014G0001</name>
</gene>
<evidence type="ECO:0000313" key="3">
    <source>
        <dbReference type="EMBL" id="KKS84758.1"/>
    </source>
</evidence>
<dbReference type="GO" id="GO:0016743">
    <property type="term" value="F:carboxyl- or carbamoyltransferase activity"/>
    <property type="evidence" value="ECO:0007669"/>
    <property type="project" value="InterPro"/>
</dbReference>
<keyword evidence="1" id="KW-0808">Transferase</keyword>
<dbReference type="SUPFAM" id="SSF53671">
    <property type="entry name" value="Aspartate/ornithine carbamoyltransferase"/>
    <property type="match status" value="1"/>
</dbReference>
<feature type="domain" description="Aspartate/ornithine carbamoyltransferase carbamoyl-P binding" evidence="2">
    <location>
        <begin position="2"/>
        <end position="31"/>
    </location>
</feature>
<evidence type="ECO:0000313" key="4">
    <source>
        <dbReference type="Proteomes" id="UP000034543"/>
    </source>
</evidence>
<name>A0A0G1FD21_9BACT</name>
<dbReference type="Proteomes" id="UP000034543">
    <property type="component" value="Unassembled WGS sequence"/>
</dbReference>
<dbReference type="Gene3D" id="3.40.50.1370">
    <property type="entry name" value="Aspartate/ornithine carbamoyltransferase"/>
    <property type="match status" value="1"/>
</dbReference>
<dbReference type="AlphaFoldDB" id="A0A0G1FD21"/>
<accession>A0A0G1FD21</accession>
<proteinExistence type="predicted"/>
<dbReference type="InterPro" id="IPR006132">
    <property type="entry name" value="Asp/Orn_carbamoyltranf_P-bd"/>
</dbReference>
<dbReference type="GO" id="GO:0016597">
    <property type="term" value="F:amino acid binding"/>
    <property type="evidence" value="ECO:0007669"/>
    <property type="project" value="InterPro"/>
</dbReference>
<reference evidence="3 4" key="1">
    <citation type="journal article" date="2015" name="Nature">
        <title>rRNA introns, odd ribosomes, and small enigmatic genomes across a large radiation of phyla.</title>
        <authorList>
            <person name="Brown C.T."/>
            <person name="Hug L.A."/>
            <person name="Thomas B.C."/>
            <person name="Sharon I."/>
            <person name="Castelle C.J."/>
            <person name="Singh A."/>
            <person name="Wilkins M.J."/>
            <person name="Williams K.H."/>
            <person name="Banfield J.F."/>
        </authorList>
    </citation>
    <scope>NUCLEOTIDE SEQUENCE [LARGE SCALE GENOMIC DNA]</scope>
</reference>
<dbReference type="Pfam" id="PF02729">
    <property type="entry name" value="OTCace_N"/>
    <property type="match status" value="1"/>
</dbReference>
<dbReference type="GO" id="GO:0006520">
    <property type="term" value="P:amino acid metabolic process"/>
    <property type="evidence" value="ECO:0007669"/>
    <property type="project" value="InterPro"/>
</dbReference>
<evidence type="ECO:0000259" key="2">
    <source>
        <dbReference type="Pfam" id="PF02729"/>
    </source>
</evidence>
<organism evidence="3 4">
    <name type="scientific">Candidatus Gottesmanbacteria bacterium GW2011_GWA1_43_11</name>
    <dbReference type="NCBI Taxonomy" id="1618436"/>
    <lineage>
        <taxon>Bacteria</taxon>
        <taxon>Candidatus Gottesmaniibacteriota</taxon>
    </lineage>
</organism>
<feature type="non-terminal residue" evidence="3">
    <location>
        <position position="1"/>
    </location>
</feature>